<evidence type="ECO:0000256" key="1">
    <source>
        <dbReference type="SAM" id="MobiDB-lite"/>
    </source>
</evidence>
<feature type="region of interest" description="Disordered" evidence="1">
    <location>
        <begin position="195"/>
        <end position="218"/>
    </location>
</feature>
<evidence type="ECO:0000313" key="3">
    <source>
        <dbReference type="EMBL" id="QDV23972.1"/>
    </source>
</evidence>
<protein>
    <submittedName>
        <fullName evidence="3">Uncharacterized protein</fullName>
    </submittedName>
</protein>
<organism evidence="3 4">
    <name type="scientific">Aureliella helgolandensis</name>
    <dbReference type="NCBI Taxonomy" id="2527968"/>
    <lineage>
        <taxon>Bacteria</taxon>
        <taxon>Pseudomonadati</taxon>
        <taxon>Planctomycetota</taxon>
        <taxon>Planctomycetia</taxon>
        <taxon>Pirellulales</taxon>
        <taxon>Pirellulaceae</taxon>
        <taxon>Aureliella</taxon>
    </lineage>
</organism>
<evidence type="ECO:0000256" key="2">
    <source>
        <dbReference type="SAM" id="Phobius"/>
    </source>
</evidence>
<name>A0A518G5V4_9BACT</name>
<dbReference type="Proteomes" id="UP000318017">
    <property type="component" value="Chromosome"/>
</dbReference>
<dbReference type="KEGG" id="ahel:Q31a_22850"/>
<accession>A0A518G5V4</accession>
<reference evidence="3 4" key="1">
    <citation type="submission" date="2019-02" db="EMBL/GenBank/DDBJ databases">
        <title>Deep-cultivation of Planctomycetes and their phenomic and genomic characterization uncovers novel biology.</title>
        <authorList>
            <person name="Wiegand S."/>
            <person name="Jogler M."/>
            <person name="Boedeker C."/>
            <person name="Pinto D."/>
            <person name="Vollmers J."/>
            <person name="Rivas-Marin E."/>
            <person name="Kohn T."/>
            <person name="Peeters S.H."/>
            <person name="Heuer A."/>
            <person name="Rast P."/>
            <person name="Oberbeckmann S."/>
            <person name="Bunk B."/>
            <person name="Jeske O."/>
            <person name="Meyerdierks A."/>
            <person name="Storesund J.E."/>
            <person name="Kallscheuer N."/>
            <person name="Luecker S."/>
            <person name="Lage O.M."/>
            <person name="Pohl T."/>
            <person name="Merkel B.J."/>
            <person name="Hornburger P."/>
            <person name="Mueller R.-W."/>
            <person name="Bruemmer F."/>
            <person name="Labrenz M."/>
            <person name="Spormann A.M."/>
            <person name="Op den Camp H."/>
            <person name="Overmann J."/>
            <person name="Amann R."/>
            <person name="Jetten M.S.M."/>
            <person name="Mascher T."/>
            <person name="Medema M.H."/>
            <person name="Devos D.P."/>
            <person name="Kaster A.-K."/>
            <person name="Ovreas L."/>
            <person name="Rohde M."/>
            <person name="Galperin M.Y."/>
            <person name="Jogler C."/>
        </authorList>
    </citation>
    <scope>NUCLEOTIDE SEQUENCE [LARGE SCALE GENOMIC DNA]</scope>
    <source>
        <strain evidence="3 4">Q31a</strain>
    </source>
</reference>
<feature type="transmembrane region" description="Helical" evidence="2">
    <location>
        <begin position="264"/>
        <end position="285"/>
    </location>
</feature>
<keyword evidence="2" id="KW-0812">Transmembrane</keyword>
<sequence length="392" mass="43424">MAATNRCQGASDARTLRRRATWCGVVFALAVLLTTLNFLPPLQIQYLVRSEVLLSPSRLERLQAALELQSNSEESVGQSPVLLTGISVLDETPLDSARQDGNQRLFLVEVSSRWNRGYTVQRHEAWLKKLTKLEASDLVVDSEAASNGRLLAWQLETTKHYLMRHDFLNTPEPLAGDDNEHTFALAAHANRVPVHMASQSSAEAPTPSSNAAESEERQQLEAQLFELSSAAKRNTQQVQQRIADSAGVLEIAQLPELAARSTTFPLWMAASVIIVGLSAGASAGWTQFHLQSGGAHDPPRVATALAFEGVPIVAEVQLHSHADGRETWIDSASHKATAAKRAFARQLTRFSEWALWFWMYMIVLRFVLDPLWRDVFFTSPLAAFCRLFQGMP</sequence>
<keyword evidence="4" id="KW-1185">Reference proteome</keyword>
<evidence type="ECO:0000313" key="4">
    <source>
        <dbReference type="Proteomes" id="UP000318017"/>
    </source>
</evidence>
<feature type="transmembrane region" description="Helical" evidence="2">
    <location>
        <begin position="350"/>
        <end position="368"/>
    </location>
</feature>
<feature type="transmembrane region" description="Helical" evidence="2">
    <location>
        <begin position="20"/>
        <end position="39"/>
    </location>
</feature>
<dbReference type="RefSeq" id="WP_145077281.1">
    <property type="nucleotide sequence ID" value="NZ_CP036298.1"/>
</dbReference>
<dbReference type="AlphaFoldDB" id="A0A518G5V4"/>
<gene>
    <name evidence="3" type="ORF">Q31a_22850</name>
</gene>
<keyword evidence="2" id="KW-1133">Transmembrane helix</keyword>
<dbReference type="EMBL" id="CP036298">
    <property type="protein sequence ID" value="QDV23972.1"/>
    <property type="molecule type" value="Genomic_DNA"/>
</dbReference>
<proteinExistence type="predicted"/>
<feature type="compositionally biased region" description="Polar residues" evidence="1">
    <location>
        <begin position="197"/>
        <end position="212"/>
    </location>
</feature>
<keyword evidence="2" id="KW-0472">Membrane</keyword>